<proteinExistence type="predicted"/>
<sequence length="151" mass="17605">MLVPDEDLARLYVNARGNAVCRSWMDFVQRKGSYDDFLRRLAPTVRFVLPEEVDPEDIPHADRILRYGNSDGQQVEVTIPVASPPHRRLYDVVPEHYAAAPWARVRRWMLLIDSWKRNCAKLTRKLSGQDRESAVEIAEDPLTRSPRRRRP</sequence>
<accession>A0ABM3QIV2</accession>
<gene>
    <name evidence="2" type="primary">LOC130459765</name>
</gene>
<protein>
    <submittedName>
        <fullName evidence="2">Uncharacterized protein</fullName>
    </submittedName>
</protein>
<reference evidence="2" key="2">
    <citation type="submission" date="2025-08" db="UniProtKB">
        <authorList>
            <consortium name="RefSeq"/>
        </authorList>
    </citation>
    <scope>IDENTIFICATION</scope>
    <source>
        <tissue evidence="2">Leaf</tissue>
    </source>
</reference>
<dbReference type="Proteomes" id="UP000813463">
    <property type="component" value="Chromosome 4"/>
</dbReference>
<evidence type="ECO:0000313" key="1">
    <source>
        <dbReference type="Proteomes" id="UP000813463"/>
    </source>
</evidence>
<dbReference type="GeneID" id="130459765"/>
<organism evidence="1 2">
    <name type="scientific">Spinacia oleracea</name>
    <name type="common">Spinach</name>
    <dbReference type="NCBI Taxonomy" id="3562"/>
    <lineage>
        <taxon>Eukaryota</taxon>
        <taxon>Viridiplantae</taxon>
        <taxon>Streptophyta</taxon>
        <taxon>Embryophyta</taxon>
        <taxon>Tracheophyta</taxon>
        <taxon>Spermatophyta</taxon>
        <taxon>Magnoliopsida</taxon>
        <taxon>eudicotyledons</taxon>
        <taxon>Gunneridae</taxon>
        <taxon>Pentapetalae</taxon>
        <taxon>Caryophyllales</taxon>
        <taxon>Chenopodiaceae</taxon>
        <taxon>Chenopodioideae</taxon>
        <taxon>Anserineae</taxon>
        <taxon>Spinacia</taxon>
    </lineage>
</organism>
<dbReference type="RefSeq" id="XP_056683287.1">
    <property type="nucleotide sequence ID" value="XM_056827309.1"/>
</dbReference>
<name>A0ABM3QIV2_SPIOL</name>
<evidence type="ECO:0000313" key="2">
    <source>
        <dbReference type="RefSeq" id="XP_056683287.1"/>
    </source>
</evidence>
<keyword evidence="1" id="KW-1185">Reference proteome</keyword>
<reference evidence="1" key="1">
    <citation type="journal article" date="2021" name="Nat. Commun.">
        <title>Genomic analyses provide insights into spinach domestication and the genetic basis of agronomic traits.</title>
        <authorList>
            <person name="Cai X."/>
            <person name="Sun X."/>
            <person name="Xu C."/>
            <person name="Sun H."/>
            <person name="Wang X."/>
            <person name="Ge C."/>
            <person name="Zhang Z."/>
            <person name="Wang Q."/>
            <person name="Fei Z."/>
            <person name="Jiao C."/>
            <person name="Wang Q."/>
        </authorList>
    </citation>
    <scope>NUCLEOTIDE SEQUENCE [LARGE SCALE GENOMIC DNA]</scope>
    <source>
        <strain evidence="1">cv. Varoflay</strain>
    </source>
</reference>